<dbReference type="PIRSF" id="PIRSF000804">
    <property type="entry name" value="DNA_pol_III_b"/>
    <property type="match status" value="1"/>
</dbReference>
<dbReference type="InterPro" id="IPR022634">
    <property type="entry name" value="DNA_polIII_beta_N"/>
</dbReference>
<dbReference type="GO" id="GO:0009360">
    <property type="term" value="C:DNA polymerase III complex"/>
    <property type="evidence" value="ECO:0007669"/>
    <property type="project" value="InterPro"/>
</dbReference>
<comment type="subunit">
    <text evidence="10">Forms a ring-shaped head-to-tail homodimer around DNA.</text>
</comment>
<dbReference type="AlphaFoldDB" id="A0A017T4W8"/>
<keyword evidence="4 10" id="KW-0963">Cytoplasm</keyword>
<evidence type="ECO:0000259" key="12">
    <source>
        <dbReference type="Pfam" id="PF02767"/>
    </source>
</evidence>
<dbReference type="SUPFAM" id="SSF55979">
    <property type="entry name" value="DNA clamp"/>
    <property type="match status" value="3"/>
</dbReference>
<accession>A0A017T4W8</accession>
<dbReference type="PANTHER" id="PTHR30478:SF0">
    <property type="entry name" value="BETA SLIDING CLAMP"/>
    <property type="match status" value="1"/>
</dbReference>
<dbReference type="eggNOG" id="COG0592">
    <property type="taxonomic scope" value="Bacteria"/>
</dbReference>
<comment type="similarity">
    <text evidence="2 10">Belongs to the beta sliding clamp family.</text>
</comment>
<evidence type="ECO:0000313" key="14">
    <source>
        <dbReference type="EMBL" id="EYF03586.1"/>
    </source>
</evidence>
<dbReference type="EMBL" id="ASRX01000044">
    <property type="protein sequence ID" value="EYF03586.1"/>
    <property type="molecule type" value="Genomic_DNA"/>
</dbReference>
<dbReference type="Gene3D" id="3.10.150.10">
    <property type="entry name" value="DNA Polymerase III, subunit A, domain 2"/>
    <property type="match status" value="1"/>
</dbReference>
<evidence type="ECO:0000256" key="1">
    <source>
        <dbReference type="ARBA" id="ARBA00004496"/>
    </source>
</evidence>
<evidence type="ECO:0000256" key="10">
    <source>
        <dbReference type="PIRNR" id="PIRNR000804"/>
    </source>
</evidence>
<name>A0A017T4W8_9BACT</name>
<evidence type="ECO:0000256" key="6">
    <source>
        <dbReference type="ARBA" id="ARBA00022695"/>
    </source>
</evidence>
<dbReference type="GO" id="GO:0006271">
    <property type="term" value="P:DNA strand elongation involved in DNA replication"/>
    <property type="evidence" value="ECO:0007669"/>
    <property type="project" value="TreeGrafter"/>
</dbReference>
<dbReference type="CDD" id="cd00140">
    <property type="entry name" value="beta_clamp"/>
    <property type="match status" value="1"/>
</dbReference>
<gene>
    <name evidence="14" type="ORF">CAP_5377</name>
</gene>
<keyword evidence="8 10" id="KW-0239">DNA-directed DNA polymerase</keyword>
<reference evidence="14 15" key="1">
    <citation type="submission" date="2013-05" db="EMBL/GenBank/DDBJ databases">
        <title>Genome assembly of Chondromyces apiculatus DSM 436.</title>
        <authorList>
            <person name="Sharma G."/>
            <person name="Khatri I."/>
            <person name="Kaur C."/>
            <person name="Mayilraj S."/>
            <person name="Subramanian S."/>
        </authorList>
    </citation>
    <scope>NUCLEOTIDE SEQUENCE [LARGE SCALE GENOMIC DNA]</scope>
    <source>
        <strain evidence="14 15">DSM 436</strain>
    </source>
</reference>
<dbReference type="GO" id="GO:0003887">
    <property type="term" value="F:DNA-directed DNA polymerase activity"/>
    <property type="evidence" value="ECO:0007669"/>
    <property type="project" value="UniProtKB-UniRule"/>
</dbReference>
<evidence type="ECO:0000256" key="3">
    <source>
        <dbReference type="ARBA" id="ARBA00021035"/>
    </source>
</evidence>
<dbReference type="RefSeq" id="WP_044245698.1">
    <property type="nucleotide sequence ID" value="NZ_ASRX01000044.1"/>
</dbReference>
<evidence type="ECO:0000256" key="5">
    <source>
        <dbReference type="ARBA" id="ARBA00022679"/>
    </source>
</evidence>
<feature type="domain" description="DNA polymerase III beta sliding clamp central" evidence="12">
    <location>
        <begin position="132"/>
        <end position="249"/>
    </location>
</feature>
<dbReference type="PANTHER" id="PTHR30478">
    <property type="entry name" value="DNA POLYMERASE III SUBUNIT BETA"/>
    <property type="match status" value="1"/>
</dbReference>
<evidence type="ECO:0000256" key="4">
    <source>
        <dbReference type="ARBA" id="ARBA00022490"/>
    </source>
</evidence>
<dbReference type="InterPro" id="IPR046938">
    <property type="entry name" value="DNA_clamp_sf"/>
</dbReference>
<keyword evidence="15" id="KW-1185">Reference proteome</keyword>
<evidence type="ECO:0000256" key="2">
    <source>
        <dbReference type="ARBA" id="ARBA00010752"/>
    </source>
</evidence>
<dbReference type="OrthoDB" id="8421503at2"/>
<dbReference type="InterPro" id="IPR022635">
    <property type="entry name" value="DNA_polIII_beta_C"/>
</dbReference>
<keyword evidence="7 10" id="KW-0235">DNA replication</keyword>
<dbReference type="SMART" id="SM00480">
    <property type="entry name" value="POL3Bc"/>
    <property type="match status" value="1"/>
</dbReference>
<dbReference type="STRING" id="1192034.CAP_5377"/>
<evidence type="ECO:0000256" key="7">
    <source>
        <dbReference type="ARBA" id="ARBA00022705"/>
    </source>
</evidence>
<evidence type="ECO:0000259" key="13">
    <source>
        <dbReference type="Pfam" id="PF02768"/>
    </source>
</evidence>
<evidence type="ECO:0000256" key="9">
    <source>
        <dbReference type="ARBA" id="ARBA00023125"/>
    </source>
</evidence>
<feature type="domain" description="DNA polymerase III beta sliding clamp N-terminal" evidence="11">
    <location>
        <begin position="1"/>
        <end position="121"/>
    </location>
</feature>
<comment type="caution">
    <text evidence="14">The sequence shown here is derived from an EMBL/GenBank/DDBJ whole genome shotgun (WGS) entry which is preliminary data.</text>
</comment>
<dbReference type="GO" id="GO:0008408">
    <property type="term" value="F:3'-5' exonuclease activity"/>
    <property type="evidence" value="ECO:0007669"/>
    <property type="project" value="InterPro"/>
</dbReference>
<comment type="subcellular location">
    <subcellularLocation>
        <location evidence="1 10">Cytoplasm</location>
    </subcellularLocation>
</comment>
<keyword evidence="5 10" id="KW-0808">Transferase</keyword>
<dbReference type="Pfam" id="PF00712">
    <property type="entry name" value="DNA_pol3_beta"/>
    <property type="match status" value="1"/>
</dbReference>
<dbReference type="InterPro" id="IPR001001">
    <property type="entry name" value="DNA_polIII_beta"/>
</dbReference>
<protein>
    <recommendedName>
        <fullName evidence="3 10">Beta sliding clamp</fullName>
    </recommendedName>
</protein>
<dbReference type="Pfam" id="PF02767">
    <property type="entry name" value="DNA_pol3_beta_2"/>
    <property type="match status" value="1"/>
</dbReference>
<feature type="domain" description="DNA polymerase III beta sliding clamp C-terminal" evidence="13">
    <location>
        <begin position="253"/>
        <end position="375"/>
    </location>
</feature>
<comment type="function">
    <text evidence="10">Confers DNA tethering and processivity to DNA polymerases and other proteins. Acts as a clamp, forming a ring around DNA (a reaction catalyzed by the clamp-loading complex) which diffuses in an ATP-independent manner freely and bidirectionally along dsDNA. Initially characterized for its ability to contact the catalytic subunit of DNA polymerase III (Pol III), a complex, multichain enzyme responsible for most of the replicative synthesis in bacteria; Pol III exhibits 3'-5' exonuclease proofreading activity. The beta chain is required for initiation of replication as well as for processivity of DNA replication.</text>
</comment>
<dbReference type="NCBIfam" id="TIGR00663">
    <property type="entry name" value="dnan"/>
    <property type="match status" value="1"/>
</dbReference>
<dbReference type="InterPro" id="IPR022637">
    <property type="entry name" value="DNA_polIII_beta_cen"/>
</dbReference>
<dbReference type="Proteomes" id="UP000019678">
    <property type="component" value="Unassembled WGS sequence"/>
</dbReference>
<evidence type="ECO:0000313" key="15">
    <source>
        <dbReference type="Proteomes" id="UP000019678"/>
    </source>
</evidence>
<organism evidence="14 15">
    <name type="scientific">Chondromyces apiculatus DSM 436</name>
    <dbReference type="NCBI Taxonomy" id="1192034"/>
    <lineage>
        <taxon>Bacteria</taxon>
        <taxon>Pseudomonadati</taxon>
        <taxon>Myxococcota</taxon>
        <taxon>Polyangia</taxon>
        <taxon>Polyangiales</taxon>
        <taxon>Polyangiaceae</taxon>
        <taxon>Chondromyces</taxon>
    </lineage>
</organism>
<dbReference type="GO" id="GO:0003677">
    <property type="term" value="F:DNA binding"/>
    <property type="evidence" value="ECO:0007669"/>
    <property type="project" value="UniProtKB-UniRule"/>
</dbReference>
<dbReference type="Pfam" id="PF02768">
    <property type="entry name" value="DNA_pol3_beta_3"/>
    <property type="match status" value="1"/>
</dbReference>
<dbReference type="GO" id="GO:0005737">
    <property type="term" value="C:cytoplasm"/>
    <property type="evidence" value="ECO:0007669"/>
    <property type="project" value="UniProtKB-SubCell"/>
</dbReference>
<dbReference type="Gene3D" id="3.70.10.10">
    <property type="match status" value="1"/>
</dbReference>
<evidence type="ECO:0000259" key="11">
    <source>
        <dbReference type="Pfam" id="PF00712"/>
    </source>
</evidence>
<sequence length="376" mass="40130">MDLEIPKKDLLRLVSRCQGVADKKSAMPALANVLLAADGSTLRVSATDLYLGVTGQVNAQVKTPGSVAVPARDLLERIKAMPDGPLHVTTSEGAQTTIKAVGSPRRYTLPGIPGAEFPQLPMPTPDAPRLELPVDLLALLIARTHFSISTDETRAHVNSALFEWSGDRVRMVSTDGHRLSKMEATVAGSAATATMLIPLKAIHELRRLADEARAEKDAPVVTITQSGPSAFFTIAGTQFSVKLVDAQFPPYQQVIPAMTERSIRAPRSALADALKAISLAASDRTGGVKISVTSGSLRITSESPDTGNAFDELTIDYDGPELTIGFNAKYFLDVLNGIDDEEIIFGISGELDPAVLKAGNESSERSYVAVIMPMRI</sequence>
<proteinExistence type="inferred from homology"/>
<keyword evidence="6 10" id="KW-0548">Nucleotidyltransferase</keyword>
<evidence type="ECO:0000256" key="8">
    <source>
        <dbReference type="ARBA" id="ARBA00022932"/>
    </source>
</evidence>
<keyword evidence="9" id="KW-0238">DNA-binding</keyword>